<dbReference type="InterPro" id="IPR029058">
    <property type="entry name" value="AB_hydrolase_fold"/>
</dbReference>
<sequence length="223" mass="25106">MAYLKFSKLQVLALLTGIFTTSVYSQQKIERLDIGNDELLVRVTIPKAYDGVKSFPVLLGPGLDGDNLKNGSRFFGNNKEEHGWILVESLVHMKPRKAVGVVLNYLQDNYKIGDVYILGFSANSIDAFNIASDYHNRIDGVIGMPGNPNVQDLEKLKRLSKMKIMMIVGERDSYWKRRAESAKNVLDDQNIWNRLKVIPKGGHVLDELTGEPLFAILEELQAN</sequence>
<reference evidence="1 2" key="1">
    <citation type="submission" date="2022-05" db="EMBL/GenBank/DDBJ databases">
        <authorList>
            <person name="Park J.-S."/>
        </authorList>
    </citation>
    <scope>NUCLEOTIDE SEQUENCE [LARGE SCALE GENOMIC DNA]</scope>
    <source>
        <strain evidence="1 2">2012CJ35-5</strain>
    </source>
</reference>
<accession>A0ABT0PVT1</accession>
<comment type="caution">
    <text evidence="1">The sequence shown here is derived from an EMBL/GenBank/DDBJ whole genome shotgun (WGS) entry which is preliminary data.</text>
</comment>
<dbReference type="Gene3D" id="3.40.50.1820">
    <property type="entry name" value="alpha/beta hydrolase"/>
    <property type="match status" value="1"/>
</dbReference>
<dbReference type="SUPFAM" id="SSF53474">
    <property type="entry name" value="alpha/beta-Hydrolases"/>
    <property type="match status" value="1"/>
</dbReference>
<evidence type="ECO:0008006" key="3">
    <source>
        <dbReference type="Google" id="ProtNLM"/>
    </source>
</evidence>
<evidence type="ECO:0000313" key="2">
    <source>
        <dbReference type="Proteomes" id="UP001203607"/>
    </source>
</evidence>
<proteinExistence type="predicted"/>
<name>A0ABT0PVT1_9FLAO</name>
<evidence type="ECO:0000313" key="1">
    <source>
        <dbReference type="EMBL" id="MCL6275490.1"/>
    </source>
</evidence>
<dbReference type="Proteomes" id="UP001203607">
    <property type="component" value="Unassembled WGS sequence"/>
</dbReference>
<gene>
    <name evidence="1" type="ORF">M3P19_15860</name>
</gene>
<dbReference type="RefSeq" id="WP_249658673.1">
    <property type="nucleotide sequence ID" value="NZ_JAMFMA010000004.1"/>
</dbReference>
<protein>
    <recommendedName>
        <fullName evidence="3">Alpha/beta hydrolase</fullName>
    </recommendedName>
</protein>
<dbReference type="EMBL" id="JAMFMA010000004">
    <property type="protein sequence ID" value="MCL6275490.1"/>
    <property type="molecule type" value="Genomic_DNA"/>
</dbReference>
<keyword evidence="2" id="KW-1185">Reference proteome</keyword>
<organism evidence="1 2">
    <name type="scientific">Flagellimonas spongiicola</name>
    <dbReference type="NCBI Taxonomy" id="2942208"/>
    <lineage>
        <taxon>Bacteria</taxon>
        <taxon>Pseudomonadati</taxon>
        <taxon>Bacteroidota</taxon>
        <taxon>Flavobacteriia</taxon>
        <taxon>Flavobacteriales</taxon>
        <taxon>Flavobacteriaceae</taxon>
        <taxon>Flagellimonas</taxon>
    </lineage>
</organism>